<dbReference type="EMBL" id="CP138894">
    <property type="protein sequence ID" value="WPK23186.1"/>
    <property type="molecule type" value="Genomic_DNA"/>
</dbReference>
<evidence type="ECO:0008006" key="3">
    <source>
        <dbReference type="Google" id="ProtNLM"/>
    </source>
</evidence>
<proteinExistence type="predicted"/>
<dbReference type="Proteomes" id="UP001338582">
    <property type="component" value="Chromosome 1"/>
</dbReference>
<sequence>MSLKAVHQELLEVTASSNAGDDEWLKNATNLSDRAFSLLELNSTNIKANWKGSKLQNEPSGAKTIAATLAQSIVSKYAETSQSQGSQARNSENITYEVNVPSFLPVFARLFSLRPDSVQMQTIFVKTVLLHFFDPILYSILCKELIHPVSSDGSSSKEYASTLPEWWPQLQESLVAKQIQMQNPMEYASHMDVNSPVQVYLLMKVFYSVSSQLQVLDARAANTTTAALNSILQLTLGSKAQKDAVILVLSQRKEAVEQIYSLATLNGSGPMKKQSNLIMEVVCNRQTTVSVLATLHNLPGAQRMLSLFFQKQKPAFELVAKHPFKFILDLFDQSSESNDLKVATVLTYVFILSQKVSMLNCEPSHLAVYENFNKQSRVRSLFVVLSSFEIAISKFRAQLIGDSSAGAILVHLEEEFGSSLPPFAKPNYFFIDENTSNSPSNSNAVDTASFIGDLNISTRLVLQCINSTAQKEFEQIMNVTLDQKLREKVVSRNFEYFLALMLSILLTNSEIGEPGSGTVEYKQIISLISVTIFETCRDYTAVLLVTLFNFVNDVCHLHTTAINSLIELLNIVINSNDLSEHQSLVDSAISLFEATFGTPVDGLPKSFKNVTIPKSEYAFLYNEGRIGKV</sequence>
<evidence type="ECO:0000313" key="1">
    <source>
        <dbReference type="EMBL" id="WPK23186.1"/>
    </source>
</evidence>
<protein>
    <recommendedName>
        <fullName evidence="3">Dymeclin</fullName>
    </recommendedName>
</protein>
<organism evidence="1 2">
    <name type="scientific">Australozyma saopauloensis</name>
    <dbReference type="NCBI Taxonomy" id="291208"/>
    <lineage>
        <taxon>Eukaryota</taxon>
        <taxon>Fungi</taxon>
        <taxon>Dikarya</taxon>
        <taxon>Ascomycota</taxon>
        <taxon>Saccharomycotina</taxon>
        <taxon>Pichiomycetes</taxon>
        <taxon>Metschnikowiaceae</taxon>
        <taxon>Australozyma</taxon>
    </lineage>
</organism>
<dbReference type="RefSeq" id="XP_062875573.1">
    <property type="nucleotide sequence ID" value="XM_063019503.1"/>
</dbReference>
<reference evidence="1 2" key="1">
    <citation type="submission" date="2023-10" db="EMBL/GenBank/DDBJ databases">
        <title>Draft Genome Sequence of Candida saopaulonensis from a very Premature Infant with Sepsis.</title>
        <authorList>
            <person name="Ning Y."/>
            <person name="Dai R."/>
            <person name="Xiao M."/>
            <person name="Xu Y."/>
            <person name="Yan Q."/>
            <person name="Zhang L."/>
        </authorList>
    </citation>
    <scope>NUCLEOTIDE SEQUENCE [LARGE SCALE GENOMIC DNA]</scope>
    <source>
        <strain evidence="1 2">19XY460</strain>
    </source>
</reference>
<keyword evidence="2" id="KW-1185">Reference proteome</keyword>
<accession>A0AAX4H3Q6</accession>
<dbReference type="AlphaFoldDB" id="A0AAX4H3Q6"/>
<gene>
    <name evidence="1" type="ORF">PUMCH_000414</name>
</gene>
<dbReference type="GeneID" id="88171483"/>
<dbReference type="KEGG" id="asau:88171483"/>
<name>A0AAX4H3Q6_9ASCO</name>
<evidence type="ECO:0000313" key="2">
    <source>
        <dbReference type="Proteomes" id="UP001338582"/>
    </source>
</evidence>